<gene>
    <name evidence="1" type="ORF">HNQ51_001805</name>
</gene>
<dbReference type="RefSeq" id="WP_138855840.1">
    <property type="nucleotide sequence ID" value="NZ_CP040709.1"/>
</dbReference>
<dbReference type="EMBL" id="JACHHO010000002">
    <property type="protein sequence ID" value="MBB5204491.1"/>
    <property type="molecule type" value="Genomic_DNA"/>
</dbReference>
<evidence type="ECO:0000313" key="2">
    <source>
        <dbReference type="Proteomes" id="UP000554837"/>
    </source>
</evidence>
<evidence type="ECO:0000313" key="1">
    <source>
        <dbReference type="EMBL" id="MBB5204491.1"/>
    </source>
</evidence>
<sequence>MNKVSLSQAPSRLLSLLCLLIGIVAWAGADELAQQTAVLSASAKQLVTRINRANPSELEARTLRTQELASERSRVFSKLETQDTEQMVRAQLIYSLREHCNTIPITCQVRLADLSQTLNTKDPKDNQSADMKSLDIGRARAIISGTFKPDELQRLYHAFINDQRFQWKINAIVVRNNTFEFDIERLVSFRAK</sequence>
<reference evidence="1 2" key="1">
    <citation type="submission" date="2020-08" db="EMBL/GenBank/DDBJ databases">
        <title>Genomic Encyclopedia of Type Strains, Phase IV (KMG-IV): sequencing the most valuable type-strain genomes for metagenomic binning, comparative biology and taxonomic classification.</title>
        <authorList>
            <person name="Goeker M."/>
        </authorList>
    </citation>
    <scope>NUCLEOTIDE SEQUENCE [LARGE SCALE GENOMIC DNA]</scope>
    <source>
        <strain evidence="1 2">DSM 23958</strain>
    </source>
</reference>
<name>A0A840S7E8_9BURK</name>
<accession>A0A840S7E8</accession>
<dbReference type="AlphaFoldDB" id="A0A840S7E8"/>
<comment type="caution">
    <text evidence="1">The sequence shown here is derived from an EMBL/GenBank/DDBJ whole genome shotgun (WGS) entry which is preliminary data.</text>
</comment>
<dbReference type="Proteomes" id="UP000554837">
    <property type="component" value="Unassembled WGS sequence"/>
</dbReference>
<protein>
    <submittedName>
        <fullName evidence="1">Uncharacterized protein</fullName>
    </submittedName>
</protein>
<organism evidence="1 2">
    <name type="scientific">Inhella inkyongensis</name>
    <dbReference type="NCBI Taxonomy" id="392593"/>
    <lineage>
        <taxon>Bacteria</taxon>
        <taxon>Pseudomonadati</taxon>
        <taxon>Pseudomonadota</taxon>
        <taxon>Betaproteobacteria</taxon>
        <taxon>Burkholderiales</taxon>
        <taxon>Sphaerotilaceae</taxon>
        <taxon>Inhella</taxon>
    </lineage>
</organism>
<proteinExistence type="predicted"/>
<keyword evidence="2" id="KW-1185">Reference proteome</keyword>
<dbReference type="OrthoDB" id="10018525at2"/>